<keyword evidence="12" id="KW-0784">Thiamine biosynthesis</keyword>
<dbReference type="GO" id="GO:0008902">
    <property type="term" value="F:hydroxymethylpyrimidine kinase activity"/>
    <property type="evidence" value="ECO:0007669"/>
    <property type="project" value="UniProtKB-EC"/>
</dbReference>
<dbReference type="Pfam" id="PF08543">
    <property type="entry name" value="Phos_pyr_kin"/>
    <property type="match status" value="1"/>
</dbReference>
<evidence type="ECO:0000256" key="4">
    <source>
        <dbReference type="ARBA" id="ARBA00009879"/>
    </source>
</evidence>
<evidence type="ECO:0000313" key="18">
    <source>
        <dbReference type="Proteomes" id="UP000247922"/>
    </source>
</evidence>
<comment type="caution">
    <text evidence="17">The sequence shown here is derived from an EMBL/GenBank/DDBJ whole genome shotgun (WGS) entry which is preliminary data.</text>
</comment>
<dbReference type="PANTHER" id="PTHR20858">
    <property type="entry name" value="PHOSPHOMETHYLPYRIMIDINE KINASE"/>
    <property type="match status" value="1"/>
</dbReference>
<dbReference type="CDD" id="cd01169">
    <property type="entry name" value="HMPP_kinase"/>
    <property type="match status" value="1"/>
</dbReference>
<sequence length="283" mass="30674">MNTNAKVCPVLTIAGTDPSGGAGIQADLKTFQERYVYGMSVVTSVVAQNTTGVTAVHHLPVTFIDQQLEAVFSDIVPYAIKTGMIASKEMMASVLRYLKRFPELPFVLDPVMVATSGDVLMEEHARDFLVNQLLARATVVTPNIKEAELMLDQTIETTTAMEKAAERLVDVYGAKAAVIKGGHLGETCIDVLYDGKMMTHLESERIDTEATHGTGCTFAAAITAELAKGKTILEAVQLAKLFVTDAIRYQLLLGKGHGPTNHWGYRLKSVPLDVQEVSFDGND</sequence>
<dbReference type="PANTHER" id="PTHR20858:SF17">
    <property type="entry name" value="HYDROXYMETHYLPYRIMIDINE_PHOSPHOMETHYLPYRIMIDINE KINASE THI20-RELATED"/>
    <property type="match status" value="1"/>
</dbReference>
<dbReference type="NCBIfam" id="TIGR00097">
    <property type="entry name" value="HMP-P_kinase"/>
    <property type="match status" value="1"/>
</dbReference>
<evidence type="ECO:0000256" key="12">
    <source>
        <dbReference type="ARBA" id="ARBA00022977"/>
    </source>
</evidence>
<evidence type="ECO:0000256" key="7">
    <source>
        <dbReference type="ARBA" id="ARBA00019161"/>
    </source>
</evidence>
<dbReference type="InterPro" id="IPR029056">
    <property type="entry name" value="Ribokinase-like"/>
</dbReference>
<evidence type="ECO:0000256" key="14">
    <source>
        <dbReference type="ARBA" id="ARBA00042102"/>
    </source>
</evidence>
<keyword evidence="10 17" id="KW-0418">Kinase</keyword>
<accession>A0A2V3W544</accession>
<evidence type="ECO:0000256" key="10">
    <source>
        <dbReference type="ARBA" id="ARBA00022777"/>
    </source>
</evidence>
<evidence type="ECO:0000256" key="11">
    <source>
        <dbReference type="ARBA" id="ARBA00022840"/>
    </source>
</evidence>
<dbReference type="GO" id="GO:0005524">
    <property type="term" value="F:ATP binding"/>
    <property type="evidence" value="ECO:0007669"/>
    <property type="project" value="UniProtKB-KW"/>
</dbReference>
<evidence type="ECO:0000256" key="1">
    <source>
        <dbReference type="ARBA" id="ARBA00000151"/>
    </source>
</evidence>
<dbReference type="GO" id="GO:0008972">
    <property type="term" value="F:phosphomethylpyrimidine kinase activity"/>
    <property type="evidence" value="ECO:0007669"/>
    <property type="project" value="UniProtKB-EC"/>
</dbReference>
<evidence type="ECO:0000256" key="13">
    <source>
        <dbReference type="ARBA" id="ARBA00037917"/>
    </source>
</evidence>
<dbReference type="InterPro" id="IPR013749">
    <property type="entry name" value="PM/HMP-P_kinase-1"/>
</dbReference>
<evidence type="ECO:0000256" key="2">
    <source>
        <dbReference type="ARBA" id="ARBA00000565"/>
    </source>
</evidence>
<reference evidence="17 18" key="1">
    <citation type="submission" date="2018-05" db="EMBL/GenBank/DDBJ databases">
        <title>Genomic Encyclopedia of Type Strains, Phase IV (KMG-IV): sequencing the most valuable type-strain genomes for metagenomic binning, comparative biology and taxonomic classification.</title>
        <authorList>
            <person name="Goeker M."/>
        </authorList>
    </citation>
    <scope>NUCLEOTIDE SEQUENCE [LARGE SCALE GENOMIC DNA]</scope>
    <source>
        <strain evidence="17 18">DSM 22440</strain>
    </source>
</reference>
<protein>
    <recommendedName>
        <fullName evidence="7">Hydroxymethylpyrimidine/phosphomethylpyrimidine kinase</fullName>
        <ecNumber evidence="5">2.7.1.49</ecNumber>
        <ecNumber evidence="6">2.7.4.7</ecNumber>
    </recommendedName>
    <alternativeName>
        <fullName evidence="14">Hydroxymethylpyrimidine kinase</fullName>
    </alternativeName>
    <alternativeName>
        <fullName evidence="15">Hydroxymethylpyrimidine phosphate kinase</fullName>
    </alternativeName>
</protein>
<dbReference type="RefSeq" id="WP_110251774.1">
    <property type="nucleotide sequence ID" value="NZ_QJJR01000010.1"/>
</dbReference>
<gene>
    <name evidence="17" type="ORF">DES38_11084</name>
</gene>
<comment type="catalytic activity">
    <reaction evidence="1">
        <text>4-amino-5-hydroxymethyl-2-methylpyrimidine + ATP = 4-amino-2-methyl-5-(phosphooxymethyl)pyrimidine + ADP + H(+)</text>
        <dbReference type="Rhea" id="RHEA:23096"/>
        <dbReference type="ChEBI" id="CHEBI:15378"/>
        <dbReference type="ChEBI" id="CHEBI:16892"/>
        <dbReference type="ChEBI" id="CHEBI:30616"/>
        <dbReference type="ChEBI" id="CHEBI:58354"/>
        <dbReference type="ChEBI" id="CHEBI:456216"/>
        <dbReference type="EC" id="2.7.1.49"/>
    </reaction>
</comment>
<keyword evidence="8" id="KW-0808">Transferase</keyword>
<name>A0A2V3W544_9BACI</name>
<evidence type="ECO:0000256" key="9">
    <source>
        <dbReference type="ARBA" id="ARBA00022741"/>
    </source>
</evidence>
<dbReference type="GO" id="GO:0009228">
    <property type="term" value="P:thiamine biosynthetic process"/>
    <property type="evidence" value="ECO:0007669"/>
    <property type="project" value="UniProtKB-KW"/>
</dbReference>
<dbReference type="EMBL" id="QJJR01000010">
    <property type="protein sequence ID" value="PXW89222.1"/>
    <property type="molecule type" value="Genomic_DNA"/>
</dbReference>
<keyword evidence="11" id="KW-0067">ATP-binding</keyword>
<dbReference type="GO" id="GO:0005829">
    <property type="term" value="C:cytosol"/>
    <property type="evidence" value="ECO:0007669"/>
    <property type="project" value="TreeGrafter"/>
</dbReference>
<comment type="pathway">
    <text evidence="3">Cofactor biosynthesis; thiamine diphosphate biosynthesis; 4-amino-2-methyl-5-diphosphomethylpyrimidine from 5-amino-1-(5-phospho-D-ribosyl)imidazole: step 3/3.</text>
</comment>
<feature type="domain" description="Pyridoxamine kinase/Phosphomethylpyrimidine kinase" evidence="16">
    <location>
        <begin position="17"/>
        <end position="261"/>
    </location>
</feature>
<evidence type="ECO:0000256" key="6">
    <source>
        <dbReference type="ARBA" id="ARBA00012963"/>
    </source>
</evidence>
<dbReference type="Gene3D" id="3.40.1190.20">
    <property type="match status" value="1"/>
</dbReference>
<comment type="similarity">
    <text evidence="4">Belongs to the ThiD family.</text>
</comment>
<evidence type="ECO:0000256" key="5">
    <source>
        <dbReference type="ARBA" id="ARBA00012135"/>
    </source>
</evidence>
<keyword evidence="18" id="KW-1185">Reference proteome</keyword>
<evidence type="ECO:0000259" key="16">
    <source>
        <dbReference type="Pfam" id="PF08543"/>
    </source>
</evidence>
<dbReference type="FunFam" id="3.40.1190.20:FF:000003">
    <property type="entry name" value="Phosphomethylpyrimidine kinase ThiD"/>
    <property type="match status" value="1"/>
</dbReference>
<comment type="catalytic activity">
    <reaction evidence="2">
        <text>4-amino-2-methyl-5-(phosphooxymethyl)pyrimidine + ATP = 4-amino-2-methyl-5-(diphosphooxymethyl)pyrimidine + ADP</text>
        <dbReference type="Rhea" id="RHEA:19893"/>
        <dbReference type="ChEBI" id="CHEBI:30616"/>
        <dbReference type="ChEBI" id="CHEBI:57841"/>
        <dbReference type="ChEBI" id="CHEBI:58354"/>
        <dbReference type="ChEBI" id="CHEBI:456216"/>
        <dbReference type="EC" id="2.7.4.7"/>
    </reaction>
</comment>
<dbReference type="EC" id="2.7.4.7" evidence="6"/>
<evidence type="ECO:0000313" key="17">
    <source>
        <dbReference type="EMBL" id="PXW89222.1"/>
    </source>
</evidence>
<proteinExistence type="inferred from homology"/>
<dbReference type="OrthoDB" id="9810880at2"/>
<dbReference type="Proteomes" id="UP000247922">
    <property type="component" value="Unassembled WGS sequence"/>
</dbReference>
<keyword evidence="9" id="KW-0547">Nucleotide-binding</keyword>
<comment type="pathway">
    <text evidence="13">Cofactor biosynthesis; thiamine diphosphate biosynthesis; 4-amino-2-methyl-5-diphosphomethylpyrimidine from 5-amino-1-(5-phospho-D-ribosyl)imidazole: step 2/3.</text>
</comment>
<evidence type="ECO:0000256" key="8">
    <source>
        <dbReference type="ARBA" id="ARBA00022679"/>
    </source>
</evidence>
<dbReference type="EC" id="2.7.1.49" evidence="5"/>
<evidence type="ECO:0000256" key="15">
    <source>
        <dbReference type="ARBA" id="ARBA00043176"/>
    </source>
</evidence>
<dbReference type="SUPFAM" id="SSF53613">
    <property type="entry name" value="Ribokinase-like"/>
    <property type="match status" value="1"/>
</dbReference>
<organism evidence="17 18">
    <name type="scientific">Streptohalobacillus salinus</name>
    <dbReference type="NCBI Taxonomy" id="621096"/>
    <lineage>
        <taxon>Bacteria</taxon>
        <taxon>Bacillati</taxon>
        <taxon>Bacillota</taxon>
        <taxon>Bacilli</taxon>
        <taxon>Bacillales</taxon>
        <taxon>Bacillaceae</taxon>
        <taxon>Streptohalobacillus</taxon>
    </lineage>
</organism>
<dbReference type="InterPro" id="IPR004399">
    <property type="entry name" value="HMP/HMP-P_kinase_dom"/>
</dbReference>
<dbReference type="AlphaFoldDB" id="A0A2V3W544"/>
<evidence type="ECO:0000256" key="3">
    <source>
        <dbReference type="ARBA" id="ARBA00004769"/>
    </source>
</evidence>